<reference evidence="5" key="1">
    <citation type="submission" date="2022-11" db="EMBL/GenBank/DDBJ databases">
        <authorList>
            <person name="Kikuchi T."/>
        </authorList>
    </citation>
    <scope>NUCLEOTIDE SEQUENCE</scope>
    <source>
        <strain evidence="5">PS1010</strain>
    </source>
</reference>
<feature type="repeat" description="ANK" evidence="3">
    <location>
        <begin position="49"/>
        <end position="81"/>
    </location>
</feature>
<protein>
    <recommendedName>
        <fullName evidence="7">ANK_REP_REGION domain-containing protein</fullName>
    </recommendedName>
</protein>
<name>A0A9P1MWL6_9PELO</name>
<feature type="region of interest" description="Disordered" evidence="4">
    <location>
        <begin position="551"/>
        <end position="570"/>
    </location>
</feature>
<feature type="repeat" description="ANK" evidence="3">
    <location>
        <begin position="277"/>
        <end position="309"/>
    </location>
</feature>
<dbReference type="Proteomes" id="UP001152747">
    <property type="component" value="Unassembled WGS sequence"/>
</dbReference>
<evidence type="ECO:0000313" key="6">
    <source>
        <dbReference type="Proteomes" id="UP001152747"/>
    </source>
</evidence>
<gene>
    <name evidence="5" type="ORF">CAMP_LOCUS2145</name>
</gene>
<dbReference type="SMART" id="SM00248">
    <property type="entry name" value="ANK"/>
    <property type="match status" value="7"/>
</dbReference>
<dbReference type="InterPro" id="IPR002110">
    <property type="entry name" value="Ankyrin_rpt"/>
</dbReference>
<dbReference type="Gene3D" id="1.25.40.20">
    <property type="entry name" value="Ankyrin repeat-containing domain"/>
    <property type="match status" value="2"/>
</dbReference>
<dbReference type="PANTHER" id="PTHR24198:SF194">
    <property type="entry name" value="INVERSIN-A"/>
    <property type="match status" value="1"/>
</dbReference>
<proteinExistence type="predicted"/>
<evidence type="ECO:0000256" key="2">
    <source>
        <dbReference type="ARBA" id="ARBA00023043"/>
    </source>
</evidence>
<keyword evidence="6" id="KW-1185">Reference proteome</keyword>
<sequence length="678" mass="76531">MSGVAVLDGIDDRDIPKMELLTAAFNNDLEKIDNLMRNGQVHIDSTDDDDVTALHIAAAMGNNNLTKRLLDYGANIESCNQLGLTAFHHAAREGKLAVIDTLLQRGANYKALTYMGVNALTLASAGGHADVVKKLLSLRDENWRSSPRNRSLAPTPLIAATCFKSSQICNYLTRAGAAIDETVDTLKGLSALSTAILCTPGVYMVTSLLDLGANQSKRTLHRYNAMELAKALNRKDILNVLYEKRAPRNKLESQFDIRKHIAEDNLPDRVSDQPSQDGCTLLMFATIVRSINSAKLLLSNNIDINTRDNMHITALQIASLLRIDELIQLYLSRSAQTTDINKYGVSAYDLFLHSSDVLEATNLRMQLHPNRPPQLEMKLNFSSSSSSLYKTFQTKGWLNKMSSQIFLNSMEKPMESKIEPKHWLEAITLYQPAKERNSCKFASVEEILRGTKPARSPESNPYDMQTDALRNYMEECQSFQPTCFCDFYGEKEAAQNAPLFPQYDIAQNHAATSGYATNRKFPRNSLVLHRKDSIDRDSLDRHHYRKPRTFSMVESQSQNQMRTTPRMLKKSRDLAENTCYSVAPRRSMQVPTVVVGNGGGTGGRPRQVQTQVITDEMIWSQFMRRNQRELMKKLMKEEIDHYSFMSLTDENLQEMNIASDCEKQVIKEIQRYLQSGSL</sequence>
<feature type="repeat" description="ANK" evidence="3">
    <location>
        <begin position="82"/>
        <end position="114"/>
    </location>
</feature>
<dbReference type="SUPFAM" id="SSF48403">
    <property type="entry name" value="Ankyrin repeat"/>
    <property type="match status" value="1"/>
</dbReference>
<dbReference type="OrthoDB" id="539213at2759"/>
<dbReference type="PANTHER" id="PTHR24198">
    <property type="entry name" value="ANKYRIN REPEAT AND PROTEIN KINASE DOMAIN-CONTAINING PROTEIN"/>
    <property type="match status" value="1"/>
</dbReference>
<comment type="caution">
    <text evidence="5">The sequence shown here is derived from an EMBL/GenBank/DDBJ whole genome shotgun (WGS) entry which is preliminary data.</text>
</comment>
<dbReference type="PROSITE" id="PS50297">
    <property type="entry name" value="ANK_REP_REGION"/>
    <property type="match status" value="2"/>
</dbReference>
<dbReference type="InterPro" id="IPR036770">
    <property type="entry name" value="Ankyrin_rpt-contain_sf"/>
</dbReference>
<evidence type="ECO:0000256" key="4">
    <source>
        <dbReference type="SAM" id="MobiDB-lite"/>
    </source>
</evidence>
<accession>A0A9P1MWL6</accession>
<evidence type="ECO:0000313" key="5">
    <source>
        <dbReference type="EMBL" id="CAI5439508.1"/>
    </source>
</evidence>
<keyword evidence="1" id="KW-0677">Repeat</keyword>
<feature type="compositionally biased region" description="Polar residues" evidence="4">
    <location>
        <begin position="552"/>
        <end position="563"/>
    </location>
</feature>
<evidence type="ECO:0008006" key="7">
    <source>
        <dbReference type="Google" id="ProtNLM"/>
    </source>
</evidence>
<organism evidence="5 6">
    <name type="scientific">Caenorhabditis angaria</name>
    <dbReference type="NCBI Taxonomy" id="860376"/>
    <lineage>
        <taxon>Eukaryota</taxon>
        <taxon>Metazoa</taxon>
        <taxon>Ecdysozoa</taxon>
        <taxon>Nematoda</taxon>
        <taxon>Chromadorea</taxon>
        <taxon>Rhabditida</taxon>
        <taxon>Rhabditina</taxon>
        <taxon>Rhabditomorpha</taxon>
        <taxon>Rhabditoidea</taxon>
        <taxon>Rhabditidae</taxon>
        <taxon>Peloderinae</taxon>
        <taxon>Caenorhabditis</taxon>
    </lineage>
</organism>
<dbReference type="Pfam" id="PF12796">
    <property type="entry name" value="Ank_2"/>
    <property type="match status" value="1"/>
</dbReference>
<evidence type="ECO:0000256" key="1">
    <source>
        <dbReference type="ARBA" id="ARBA00022737"/>
    </source>
</evidence>
<dbReference type="EMBL" id="CANHGI010000001">
    <property type="protein sequence ID" value="CAI5439508.1"/>
    <property type="molecule type" value="Genomic_DNA"/>
</dbReference>
<keyword evidence="2 3" id="KW-0040">ANK repeat</keyword>
<evidence type="ECO:0000256" key="3">
    <source>
        <dbReference type="PROSITE-ProRule" id="PRU00023"/>
    </source>
</evidence>
<dbReference type="PROSITE" id="PS50088">
    <property type="entry name" value="ANK_REPEAT"/>
    <property type="match status" value="3"/>
</dbReference>
<dbReference type="AlphaFoldDB" id="A0A9P1MWL6"/>